<reference evidence="1 2" key="1">
    <citation type="submission" date="2023-05" db="EMBL/GenBank/DDBJ databases">
        <title>Genome sequence of Pinibacter sp. MAH-24.</title>
        <authorList>
            <person name="Huq M.A."/>
        </authorList>
    </citation>
    <scope>NUCLEOTIDE SEQUENCE [LARGE SCALE GENOMIC DNA]</scope>
    <source>
        <strain evidence="1 2">MAH-24</strain>
    </source>
</reference>
<keyword evidence="2" id="KW-1185">Reference proteome</keyword>
<evidence type="ECO:0000313" key="2">
    <source>
        <dbReference type="Proteomes" id="UP001226434"/>
    </source>
</evidence>
<dbReference type="Pfam" id="PF13450">
    <property type="entry name" value="NAD_binding_8"/>
    <property type="match status" value="1"/>
</dbReference>
<gene>
    <name evidence="1" type="ORF">QJ048_02520</name>
</gene>
<dbReference type="PANTHER" id="PTHR21197:SF0">
    <property type="entry name" value="UDP-GALACTOPYRANOSE MUTASE"/>
    <property type="match status" value="1"/>
</dbReference>
<protein>
    <submittedName>
        <fullName evidence="1">NAD(P)-binding protein</fullName>
    </submittedName>
</protein>
<comment type="caution">
    <text evidence="1">The sequence shown here is derived from an EMBL/GenBank/DDBJ whole genome shotgun (WGS) entry which is preliminary data.</text>
</comment>
<dbReference type="Gene3D" id="3.50.50.60">
    <property type="entry name" value="FAD/NAD(P)-binding domain"/>
    <property type="match status" value="1"/>
</dbReference>
<dbReference type="Proteomes" id="UP001226434">
    <property type="component" value="Unassembled WGS sequence"/>
</dbReference>
<dbReference type="SUPFAM" id="SSF51971">
    <property type="entry name" value="Nucleotide-binding domain"/>
    <property type="match status" value="1"/>
</dbReference>
<dbReference type="PANTHER" id="PTHR21197">
    <property type="entry name" value="UDP-GALACTOPYRANOSE MUTASE"/>
    <property type="match status" value="1"/>
</dbReference>
<accession>A0ABT6R7S8</accession>
<dbReference type="RefSeq" id="WP_282332754.1">
    <property type="nucleotide sequence ID" value="NZ_JASBRG010000001.1"/>
</dbReference>
<proteinExistence type="predicted"/>
<sequence length="423" mass="48015">MKIAIIGTGISGISMANMLKGSHEVVLFEKRATKGGLIQCERVQDCLFHKVGGHVFNSRNQQVLDWFWSFFDKENEFIQAKRKAKIWMEGQFIGYPIENYLYQLPPTVAKKIITELIALQPSRKASPFEYGDFGEFLQSTFGATLYEYYFGPYNEKIWRADLSKVAMEWLEGKLPMPNLTEVMQSNIVREEESAMVHAHFYYPKENGSQFIVDRLSEGLDIRTGCAVNDWKKQADGSYIIAGESGFDKIVYCGDIRQLPLSGKQLLVQSGIVDVSYIEQLRSNGTSNLFCETDDNDISWLYLPDPSIKAHRIIYTGNFSDTNNRGSQRKTCVVEFSGKVDYEEMCAVIGQLPGHLSPLAHNYEPNSYVIQDHRTRPEIAAAKKVLAAEGIYLLGRFAEWEYYNMDKAVEAAFALNDVILGKNK</sequence>
<dbReference type="InterPro" id="IPR036188">
    <property type="entry name" value="FAD/NAD-bd_sf"/>
</dbReference>
<name>A0ABT6R7S8_9BACT</name>
<evidence type="ECO:0000313" key="1">
    <source>
        <dbReference type="EMBL" id="MDI3318626.1"/>
    </source>
</evidence>
<dbReference type="EMBL" id="JASBRG010000001">
    <property type="protein sequence ID" value="MDI3318626.1"/>
    <property type="molecule type" value="Genomic_DNA"/>
</dbReference>
<organism evidence="1 2">
    <name type="scientific">Pinibacter soli</name>
    <dbReference type="NCBI Taxonomy" id="3044211"/>
    <lineage>
        <taxon>Bacteria</taxon>
        <taxon>Pseudomonadati</taxon>
        <taxon>Bacteroidota</taxon>
        <taxon>Chitinophagia</taxon>
        <taxon>Chitinophagales</taxon>
        <taxon>Chitinophagaceae</taxon>
        <taxon>Pinibacter</taxon>
    </lineage>
</organism>